<accession>A0A381PY75</accession>
<evidence type="ECO:0000313" key="1">
    <source>
        <dbReference type="EMBL" id="SUZ71568.1"/>
    </source>
</evidence>
<protein>
    <recommendedName>
        <fullName evidence="2">4Fe-4S ferredoxin-type domain-containing protein</fullName>
    </recommendedName>
</protein>
<name>A0A381PY75_9ZZZZ</name>
<organism evidence="1">
    <name type="scientific">marine metagenome</name>
    <dbReference type="NCBI Taxonomy" id="408172"/>
    <lineage>
        <taxon>unclassified sequences</taxon>
        <taxon>metagenomes</taxon>
        <taxon>ecological metagenomes</taxon>
    </lineage>
</organism>
<dbReference type="AlphaFoldDB" id="A0A381PY75"/>
<evidence type="ECO:0008006" key="2">
    <source>
        <dbReference type="Google" id="ProtNLM"/>
    </source>
</evidence>
<gene>
    <name evidence="1" type="ORF">METZ01_LOCUS24422</name>
</gene>
<dbReference type="EMBL" id="UINC01001127">
    <property type="protein sequence ID" value="SUZ71568.1"/>
    <property type="molecule type" value="Genomic_DNA"/>
</dbReference>
<reference evidence="1" key="1">
    <citation type="submission" date="2018-05" db="EMBL/GenBank/DDBJ databases">
        <authorList>
            <person name="Lanie J.A."/>
            <person name="Ng W.-L."/>
            <person name="Kazmierczak K.M."/>
            <person name="Andrzejewski T.M."/>
            <person name="Davidsen T.M."/>
            <person name="Wayne K.J."/>
            <person name="Tettelin H."/>
            <person name="Glass J.I."/>
            <person name="Rusch D."/>
            <person name="Podicherti R."/>
            <person name="Tsui H.-C.T."/>
            <person name="Winkler M.E."/>
        </authorList>
    </citation>
    <scope>NUCLEOTIDE SEQUENCE</scope>
</reference>
<feature type="non-terminal residue" evidence="1">
    <location>
        <position position="50"/>
    </location>
</feature>
<proteinExistence type="predicted"/>
<sequence>MEANQSRISYMPTDGLTYNPSDPRYWNENELKKEIERTFEICHGCRMCFK</sequence>